<protein>
    <submittedName>
        <fullName evidence="2">Uncharacterized protein</fullName>
    </submittedName>
</protein>
<feature type="compositionally biased region" description="Basic and acidic residues" evidence="1">
    <location>
        <begin position="158"/>
        <end position="171"/>
    </location>
</feature>
<dbReference type="AlphaFoldDB" id="A0A7S4HQJ9"/>
<evidence type="ECO:0000256" key="1">
    <source>
        <dbReference type="SAM" id="MobiDB-lite"/>
    </source>
</evidence>
<feature type="region of interest" description="Disordered" evidence="1">
    <location>
        <begin position="23"/>
        <end position="62"/>
    </location>
</feature>
<organism evidence="2">
    <name type="scientific">Odontella aurita</name>
    <dbReference type="NCBI Taxonomy" id="265563"/>
    <lineage>
        <taxon>Eukaryota</taxon>
        <taxon>Sar</taxon>
        <taxon>Stramenopiles</taxon>
        <taxon>Ochrophyta</taxon>
        <taxon>Bacillariophyta</taxon>
        <taxon>Mediophyceae</taxon>
        <taxon>Biddulphiophycidae</taxon>
        <taxon>Eupodiscales</taxon>
        <taxon>Odontellaceae</taxon>
        <taxon>Odontella</taxon>
    </lineage>
</organism>
<name>A0A7S4HQJ9_9STRA</name>
<feature type="compositionally biased region" description="Basic and acidic residues" evidence="1">
    <location>
        <begin position="188"/>
        <end position="198"/>
    </location>
</feature>
<feature type="compositionally biased region" description="Acidic residues" evidence="1">
    <location>
        <begin position="272"/>
        <end position="317"/>
    </location>
</feature>
<feature type="region of interest" description="Disordered" evidence="1">
    <location>
        <begin position="255"/>
        <end position="334"/>
    </location>
</feature>
<evidence type="ECO:0000313" key="2">
    <source>
        <dbReference type="EMBL" id="CAE2206334.1"/>
    </source>
</evidence>
<feature type="compositionally biased region" description="Polar residues" evidence="1">
    <location>
        <begin position="132"/>
        <end position="147"/>
    </location>
</feature>
<proteinExistence type="predicted"/>
<dbReference type="EMBL" id="HBKQ01004079">
    <property type="protein sequence ID" value="CAE2206334.1"/>
    <property type="molecule type" value="Transcribed_RNA"/>
</dbReference>
<reference evidence="2" key="1">
    <citation type="submission" date="2021-01" db="EMBL/GenBank/DDBJ databases">
        <authorList>
            <person name="Corre E."/>
            <person name="Pelletier E."/>
            <person name="Niang G."/>
            <person name="Scheremetjew M."/>
            <person name="Finn R."/>
            <person name="Kale V."/>
            <person name="Holt S."/>
            <person name="Cochrane G."/>
            <person name="Meng A."/>
            <person name="Brown T."/>
            <person name="Cohen L."/>
        </authorList>
    </citation>
    <scope>NUCLEOTIDE SEQUENCE</scope>
    <source>
        <strain evidence="2">Isolate 1302-5</strain>
    </source>
</reference>
<feature type="compositionally biased region" description="Low complexity" evidence="1">
    <location>
        <begin position="172"/>
        <end position="187"/>
    </location>
</feature>
<sequence>MDSQINKQIKKLKKSLDRLVANFDEEESESSSSDEDDDGGKVKRQKRTLEALTHPVSGGMPVVQVQKDVEKLMQTWKVAASDRSEKDETLASGSFYGELRAKMEEQFLVLSRFESGEAEKPAWLEKLDPSPATLQSPPQPTPATNSSAAQKAAAAAKKRQEQLKRQSDASKRLQQQQAELKAAQAARLEAREKMEQYRKRMMQREGTMLKKRKAETVTDSQDGLVDKKPAPTRKVTWADQKIVGAKLVEVREFVRETDVYQSEEEEKRMQDSDDDSDEKFEEDDFDDETQASDSADSDDFDGIMNEEEANFSQEEEAGVTFETLHLRSNMADRV</sequence>
<feature type="compositionally biased region" description="Acidic residues" evidence="1">
    <location>
        <begin position="23"/>
        <end position="38"/>
    </location>
</feature>
<gene>
    <name evidence="2" type="ORF">OAUR00152_LOCUS2786</name>
</gene>
<feature type="region of interest" description="Disordered" evidence="1">
    <location>
        <begin position="121"/>
        <end position="228"/>
    </location>
</feature>
<accession>A0A7S4HQJ9</accession>